<dbReference type="GO" id="GO:0016491">
    <property type="term" value="F:oxidoreductase activity"/>
    <property type="evidence" value="ECO:0007669"/>
    <property type="project" value="InterPro"/>
</dbReference>
<keyword evidence="2 3" id="KW-0274">FAD</keyword>
<dbReference type="PATRIC" id="fig|695563.3.peg.1495"/>
<name>A0A0R2KT59_LACAM</name>
<comment type="caution">
    <text evidence="6">The sequence shown here is derived from an EMBL/GenBank/DDBJ whole genome shotgun (WGS) entry which is preliminary data.</text>
</comment>
<dbReference type="PRINTS" id="PR00368">
    <property type="entry name" value="FADPNR"/>
</dbReference>
<dbReference type="SUPFAM" id="SSF51905">
    <property type="entry name" value="FAD/NAD(P)-binding domain"/>
    <property type="match status" value="1"/>
</dbReference>
<dbReference type="InterPro" id="IPR016156">
    <property type="entry name" value="FAD/NAD-linked_Rdtase_dimer_sf"/>
</dbReference>
<dbReference type="GO" id="GO:0000166">
    <property type="term" value="F:nucleotide binding"/>
    <property type="evidence" value="ECO:0007669"/>
    <property type="project" value="UniProtKB-KW"/>
</dbReference>
<dbReference type="SUPFAM" id="SSF55424">
    <property type="entry name" value="FAD/NAD-linked reductases, dimerisation (C-terminal) domain"/>
    <property type="match status" value="1"/>
</dbReference>
<dbReference type="InterPro" id="IPR036188">
    <property type="entry name" value="FAD/NAD-bd_sf"/>
</dbReference>
<dbReference type="PANTHER" id="PTHR43014:SF5">
    <property type="entry name" value="GLUTATHIONE REDUCTASE (NADPH)"/>
    <property type="match status" value="1"/>
</dbReference>
<feature type="domain" description="FAD/NAD(P)-binding" evidence="5">
    <location>
        <begin position="4"/>
        <end position="313"/>
    </location>
</feature>
<dbReference type="AlphaFoldDB" id="A0A0R2KT59"/>
<keyword evidence="1" id="KW-0285">Flavoprotein</keyword>
<organism evidence="6 7">
    <name type="scientific">Lactobacillus amylovorus subsp. animalium DSM 16698</name>
    <dbReference type="NCBI Taxonomy" id="695563"/>
    <lineage>
        <taxon>Bacteria</taxon>
        <taxon>Bacillati</taxon>
        <taxon>Bacillota</taxon>
        <taxon>Bacilli</taxon>
        <taxon>Lactobacillales</taxon>
        <taxon>Lactobacillaceae</taxon>
        <taxon>Lactobacillus</taxon>
        <taxon>Lactobacillus amylovorus subsp. animalium</taxon>
    </lineage>
</organism>
<evidence type="ECO:0000256" key="1">
    <source>
        <dbReference type="ARBA" id="ARBA00022630"/>
    </source>
</evidence>
<dbReference type="GeneID" id="66523895"/>
<feature type="binding site" evidence="3">
    <location>
        <begin position="171"/>
        <end position="178"/>
    </location>
    <ligand>
        <name>NAD(+)</name>
        <dbReference type="ChEBI" id="CHEBI:57540"/>
    </ligand>
</feature>
<evidence type="ECO:0000313" key="6">
    <source>
        <dbReference type="EMBL" id="KRN92713.1"/>
    </source>
</evidence>
<dbReference type="Gene3D" id="3.50.50.60">
    <property type="entry name" value="FAD/NAD(P)-binding domain"/>
    <property type="match status" value="2"/>
</dbReference>
<protein>
    <submittedName>
        <fullName evidence="6">Glutathione reductase</fullName>
    </submittedName>
</protein>
<feature type="disulfide bond" description="Redox-active" evidence="4">
    <location>
        <begin position="41"/>
        <end position="46"/>
    </location>
</feature>
<feature type="binding site" evidence="3">
    <location>
        <position position="258"/>
    </location>
    <ligand>
        <name>NAD(+)</name>
        <dbReference type="ChEBI" id="CHEBI:57540"/>
    </ligand>
</feature>
<comment type="cofactor">
    <cofactor evidence="3">
        <name>FAD</name>
        <dbReference type="ChEBI" id="CHEBI:57692"/>
    </cofactor>
    <text evidence="3">Binds 1 FAD per subunit.</text>
</comment>
<feature type="binding site" evidence="3">
    <location>
        <position position="299"/>
    </location>
    <ligand>
        <name>FAD</name>
        <dbReference type="ChEBI" id="CHEBI:57692"/>
    </ligand>
</feature>
<dbReference type="InterPro" id="IPR001100">
    <property type="entry name" value="Pyr_nuc-diS_OxRdtase"/>
</dbReference>
<keyword evidence="3" id="KW-0520">NAD</keyword>
<dbReference type="PANTHER" id="PTHR43014">
    <property type="entry name" value="MERCURIC REDUCTASE"/>
    <property type="match status" value="1"/>
</dbReference>
<feature type="binding site" evidence="3">
    <location>
        <position position="112"/>
    </location>
    <ligand>
        <name>FAD</name>
        <dbReference type="ChEBI" id="CHEBI:57692"/>
    </ligand>
</feature>
<dbReference type="Proteomes" id="UP000051529">
    <property type="component" value="Unassembled WGS sequence"/>
</dbReference>
<evidence type="ECO:0000313" key="7">
    <source>
        <dbReference type="Proteomes" id="UP000051529"/>
    </source>
</evidence>
<evidence type="ECO:0000259" key="5">
    <source>
        <dbReference type="Pfam" id="PF07992"/>
    </source>
</evidence>
<gene>
    <name evidence="6" type="ORF">IV44_GL001429</name>
</gene>
<proteinExistence type="predicted"/>
<dbReference type="RefSeq" id="WP_014565876.1">
    <property type="nucleotide sequence ID" value="NZ_JQBQ01000005.1"/>
</dbReference>
<dbReference type="Gene3D" id="3.30.390.30">
    <property type="match status" value="1"/>
</dbReference>
<evidence type="ECO:0000256" key="3">
    <source>
        <dbReference type="PIRSR" id="PIRSR000350-3"/>
    </source>
</evidence>
<reference evidence="6 7" key="1">
    <citation type="journal article" date="2015" name="Genome Announc.">
        <title>Expanding the biotechnology potential of lactobacilli through comparative genomics of 213 strains and associated genera.</title>
        <authorList>
            <person name="Sun Z."/>
            <person name="Harris H.M."/>
            <person name="McCann A."/>
            <person name="Guo C."/>
            <person name="Argimon S."/>
            <person name="Zhang W."/>
            <person name="Yang X."/>
            <person name="Jeffery I.B."/>
            <person name="Cooney J.C."/>
            <person name="Kagawa T.F."/>
            <person name="Liu W."/>
            <person name="Song Y."/>
            <person name="Salvetti E."/>
            <person name="Wrobel A."/>
            <person name="Rasinkangas P."/>
            <person name="Parkhill J."/>
            <person name="Rea M.C."/>
            <person name="O'Sullivan O."/>
            <person name="Ritari J."/>
            <person name="Douillard F.P."/>
            <person name="Paul Ross R."/>
            <person name="Yang R."/>
            <person name="Briner A.E."/>
            <person name="Felis G.E."/>
            <person name="de Vos W.M."/>
            <person name="Barrangou R."/>
            <person name="Klaenhammer T.R."/>
            <person name="Caufield P.W."/>
            <person name="Cui Y."/>
            <person name="Zhang H."/>
            <person name="O'Toole P.W."/>
        </authorList>
    </citation>
    <scope>NUCLEOTIDE SEQUENCE [LARGE SCALE GENOMIC DNA]</scope>
    <source>
        <strain evidence="6 7">DSM 16698</strain>
    </source>
</reference>
<accession>A0A0R2KT59</accession>
<dbReference type="Pfam" id="PF07992">
    <property type="entry name" value="Pyr_redox_2"/>
    <property type="match status" value="1"/>
</dbReference>
<evidence type="ECO:0000256" key="4">
    <source>
        <dbReference type="PIRSR" id="PIRSR000350-4"/>
    </source>
</evidence>
<dbReference type="InterPro" id="IPR023753">
    <property type="entry name" value="FAD/NAD-binding_dom"/>
</dbReference>
<dbReference type="PIRSF" id="PIRSF000350">
    <property type="entry name" value="Mercury_reductase_MerA"/>
    <property type="match status" value="1"/>
</dbReference>
<evidence type="ECO:0000256" key="2">
    <source>
        <dbReference type="ARBA" id="ARBA00022827"/>
    </source>
</evidence>
<dbReference type="PRINTS" id="PR00411">
    <property type="entry name" value="PNDRDTASEI"/>
</dbReference>
<sequence>MKKYDYIILGSGPVAMHLLAKLERTTNEVLVVEKSLWGGTCPNTGCQPKIFMEGTVRPVLNSYYLAGKGIKEAAKIDWPTLVARKKKIWAAFHKNERKSMTGKHSDTIQGKGIITGPHTVKVGDQEYEGKDIVIGTGLSPRDLDIPGGKYAITNNEFFDLDELPKRAIVIGGGYVAMELATILQAAGTEVTILQHSDRLLRPFDQDYVQELKQIMEERGIKFHMNAPVKQITKDGDQYTVTTTNGENFDTDLVINAAGRKPNVEGMGLKEVGIDFDPKRGIKVNEHMQTSIPSIFAAGDVADNGQPNLTPVAWVDAYHIINFIENGITDPIKYPAVATNAFTYPEIAQVGIREDDMEEGDYVKTLDLSDMFFSIGEGDSHAKLKVILNKNGVVRGASELSIHAAEDINNFVPLVGRKYPAKFVEENLTFAFPTPANNLDTLFR</sequence>
<dbReference type="EMBL" id="JQBQ01000005">
    <property type="protein sequence ID" value="KRN92713.1"/>
    <property type="molecule type" value="Genomic_DNA"/>
</dbReference>
<keyword evidence="3" id="KW-0547">Nucleotide-binding</keyword>